<evidence type="ECO:0000256" key="1">
    <source>
        <dbReference type="ARBA" id="ARBA00022763"/>
    </source>
</evidence>
<dbReference type="GO" id="GO:0043590">
    <property type="term" value="C:bacterial nucleoid"/>
    <property type="evidence" value="ECO:0007669"/>
    <property type="project" value="TreeGrafter"/>
</dbReference>
<protein>
    <recommendedName>
        <fullName evidence="4">DNA repair protein RecO</fullName>
    </recommendedName>
    <alternativeName>
        <fullName evidence="4">Recombination protein O</fullName>
    </alternativeName>
</protein>
<dbReference type="Gene3D" id="2.40.50.140">
    <property type="entry name" value="Nucleic acid-binding proteins"/>
    <property type="match status" value="1"/>
</dbReference>
<keyword evidence="1 4" id="KW-0227">DNA damage</keyword>
<dbReference type="GO" id="GO:0006302">
    <property type="term" value="P:double-strand break repair"/>
    <property type="evidence" value="ECO:0007669"/>
    <property type="project" value="TreeGrafter"/>
</dbReference>
<gene>
    <name evidence="4 6" type="primary">recO</name>
    <name evidence="6" type="ORF">HQ865_22110</name>
</gene>
<evidence type="ECO:0000256" key="4">
    <source>
        <dbReference type="HAMAP-Rule" id="MF_00201"/>
    </source>
</evidence>
<dbReference type="SUPFAM" id="SSF57863">
    <property type="entry name" value="ArfGap/RecO-like zinc finger"/>
    <property type="match status" value="1"/>
</dbReference>
<dbReference type="RefSeq" id="WP_173416989.1">
    <property type="nucleotide sequence ID" value="NZ_CP054139.1"/>
</dbReference>
<dbReference type="InterPro" id="IPR012340">
    <property type="entry name" value="NA-bd_OB-fold"/>
</dbReference>
<evidence type="ECO:0000313" key="7">
    <source>
        <dbReference type="Proteomes" id="UP000505355"/>
    </source>
</evidence>
<sequence>MLHKTRGIVFKVTDYGENSVITQVYTEKFGLQSYIVNGAKKPKAKIHRNMLQPLHLLDMVAYHKNTGAVQRIAELKNAPLLQSIPYDVIKSSIVMFLNEVLYRSVKQQAADEHLFNFIFHAIELLDQQTSGIANFHLIFLIRLSRYLGFYPDRNKPDGADYFDMKDGVFTKYKPETWNYLSPPHTGSFYRLLRVGFEDMDSINLKNDERRYLLNKILEYYALHVEGFGNIHSHEVLEEVLG</sequence>
<keyword evidence="7" id="KW-1185">Reference proteome</keyword>
<evidence type="ECO:0000256" key="3">
    <source>
        <dbReference type="ARBA" id="ARBA00023204"/>
    </source>
</evidence>
<evidence type="ECO:0000259" key="5">
    <source>
        <dbReference type="Pfam" id="PF11967"/>
    </source>
</evidence>
<dbReference type="InterPro" id="IPR037278">
    <property type="entry name" value="ARFGAP/RecO"/>
</dbReference>
<dbReference type="PANTHER" id="PTHR33991">
    <property type="entry name" value="DNA REPAIR PROTEIN RECO"/>
    <property type="match status" value="1"/>
</dbReference>
<accession>A0A7D4UF30</accession>
<evidence type="ECO:0000256" key="2">
    <source>
        <dbReference type="ARBA" id="ARBA00023172"/>
    </source>
</evidence>
<dbReference type="KEGG" id="mmab:HQ865_22110"/>
<dbReference type="Pfam" id="PF02565">
    <property type="entry name" value="RecO_C"/>
    <property type="match status" value="1"/>
</dbReference>
<dbReference type="InterPro" id="IPR022572">
    <property type="entry name" value="DNA_rep/recomb_RecO_N"/>
</dbReference>
<dbReference type="EMBL" id="CP054139">
    <property type="protein sequence ID" value="QKJ32339.1"/>
    <property type="molecule type" value="Genomic_DNA"/>
</dbReference>
<keyword evidence="2 4" id="KW-0233">DNA recombination</keyword>
<reference evidence="6 7" key="1">
    <citation type="submission" date="2020-05" db="EMBL/GenBank/DDBJ databases">
        <title>Mucilaginibacter mali sp. nov.</title>
        <authorList>
            <person name="Kim H.S."/>
            <person name="Lee K.C."/>
            <person name="Suh M.K."/>
            <person name="Kim J.-S."/>
            <person name="Han K.-I."/>
            <person name="Eom M.K."/>
            <person name="Shin Y.K."/>
            <person name="Lee J.-S."/>
        </authorList>
    </citation>
    <scope>NUCLEOTIDE SEQUENCE [LARGE SCALE GENOMIC DNA]</scope>
    <source>
        <strain evidence="6 7">G2-14</strain>
    </source>
</reference>
<dbReference type="PANTHER" id="PTHR33991:SF1">
    <property type="entry name" value="DNA REPAIR PROTEIN RECO"/>
    <property type="match status" value="1"/>
</dbReference>
<dbReference type="NCBIfam" id="TIGR00613">
    <property type="entry name" value="reco"/>
    <property type="match status" value="1"/>
</dbReference>
<dbReference type="HAMAP" id="MF_00201">
    <property type="entry name" value="RecO"/>
    <property type="match status" value="1"/>
</dbReference>
<dbReference type="SUPFAM" id="SSF50249">
    <property type="entry name" value="Nucleic acid-binding proteins"/>
    <property type="match status" value="1"/>
</dbReference>
<dbReference type="AlphaFoldDB" id="A0A7D4UF30"/>
<comment type="function">
    <text evidence="4">Involved in DNA repair and RecF pathway recombination.</text>
</comment>
<dbReference type="Pfam" id="PF11967">
    <property type="entry name" value="RecO_N"/>
    <property type="match status" value="1"/>
</dbReference>
<evidence type="ECO:0000313" key="6">
    <source>
        <dbReference type="EMBL" id="QKJ32339.1"/>
    </source>
</evidence>
<dbReference type="InterPro" id="IPR003717">
    <property type="entry name" value="RecO"/>
</dbReference>
<dbReference type="GO" id="GO:0006310">
    <property type="term" value="P:DNA recombination"/>
    <property type="evidence" value="ECO:0007669"/>
    <property type="project" value="UniProtKB-UniRule"/>
</dbReference>
<keyword evidence="3 4" id="KW-0234">DNA repair</keyword>
<organism evidence="6 7">
    <name type="scientific">Mucilaginibacter mali</name>
    <dbReference type="NCBI Taxonomy" id="2740462"/>
    <lineage>
        <taxon>Bacteria</taxon>
        <taxon>Pseudomonadati</taxon>
        <taxon>Bacteroidota</taxon>
        <taxon>Sphingobacteriia</taxon>
        <taxon>Sphingobacteriales</taxon>
        <taxon>Sphingobacteriaceae</taxon>
        <taxon>Mucilaginibacter</taxon>
    </lineage>
</organism>
<proteinExistence type="inferred from homology"/>
<dbReference type="Proteomes" id="UP000505355">
    <property type="component" value="Chromosome"/>
</dbReference>
<feature type="domain" description="DNA replication/recombination mediator RecO N-terminal" evidence="5">
    <location>
        <begin position="1"/>
        <end position="75"/>
    </location>
</feature>
<name>A0A7D4UF30_9SPHI</name>
<comment type="similarity">
    <text evidence="4">Belongs to the RecO family.</text>
</comment>